<feature type="compositionally biased region" description="Acidic residues" evidence="1">
    <location>
        <begin position="191"/>
        <end position="208"/>
    </location>
</feature>
<dbReference type="InterPro" id="IPR016024">
    <property type="entry name" value="ARM-type_fold"/>
</dbReference>
<keyword evidence="2" id="KW-0282">Flagellum</keyword>
<dbReference type="Proteomes" id="UP001281761">
    <property type="component" value="Unassembled WGS sequence"/>
</dbReference>
<dbReference type="Pfam" id="PF10274">
    <property type="entry name" value="ParcG"/>
    <property type="match status" value="1"/>
</dbReference>
<dbReference type="EMBL" id="JARBJD010000010">
    <property type="protein sequence ID" value="KAK2962620.1"/>
    <property type="molecule type" value="Genomic_DNA"/>
</dbReference>
<feature type="compositionally biased region" description="Basic and acidic residues" evidence="1">
    <location>
        <begin position="373"/>
        <end position="402"/>
    </location>
</feature>
<feature type="compositionally biased region" description="Basic and acidic residues" evidence="1">
    <location>
        <begin position="181"/>
        <end position="190"/>
    </location>
</feature>
<reference evidence="2 3" key="1">
    <citation type="journal article" date="2022" name="bioRxiv">
        <title>Genomics of Preaxostyla Flagellates Illuminates Evolutionary Transitions and the Path Towards Mitochondrial Loss.</title>
        <authorList>
            <person name="Novak L.V.F."/>
            <person name="Treitli S.C."/>
            <person name="Pyrih J."/>
            <person name="Halakuc P."/>
            <person name="Pipaliya S.V."/>
            <person name="Vacek V."/>
            <person name="Brzon O."/>
            <person name="Soukal P."/>
            <person name="Eme L."/>
            <person name="Dacks J.B."/>
            <person name="Karnkowska A."/>
            <person name="Elias M."/>
            <person name="Hampl V."/>
        </authorList>
    </citation>
    <scope>NUCLEOTIDE SEQUENCE [LARGE SCALE GENOMIC DNA]</scope>
    <source>
        <strain evidence="2">NAU3</strain>
        <tissue evidence="2">Gut</tissue>
    </source>
</reference>
<evidence type="ECO:0000256" key="1">
    <source>
        <dbReference type="SAM" id="MobiDB-lite"/>
    </source>
</evidence>
<dbReference type="PANTHER" id="PTHR21207">
    <property type="entry name" value="PARKIN COREGULATED GENE PROTEIN PARK2 COREGULATED"/>
    <property type="match status" value="1"/>
</dbReference>
<accession>A0ABQ9YFT0</accession>
<keyword evidence="2" id="KW-0969">Cilium</keyword>
<keyword evidence="2" id="KW-0966">Cell projection</keyword>
<comment type="caution">
    <text evidence="2">The sequence shown here is derived from an EMBL/GenBank/DDBJ whole genome shotgun (WGS) entry which is preliminary data.</text>
</comment>
<gene>
    <name evidence="2" type="ORF">BLNAU_2453</name>
</gene>
<dbReference type="InterPro" id="IPR019399">
    <property type="entry name" value="Parkin_co-regulated_protein"/>
</dbReference>
<feature type="region of interest" description="Disordered" evidence="1">
    <location>
        <begin position="1203"/>
        <end position="1266"/>
    </location>
</feature>
<evidence type="ECO:0000313" key="3">
    <source>
        <dbReference type="Proteomes" id="UP001281761"/>
    </source>
</evidence>
<sequence length="1456" mass="162250">MLMQTQAHCDEGLRKLDSKDDHRVMNEGITASLLGHHKNNRPCILPPKWTNWGMPNFRQRCPKDRFWQRLSSLHLANSEFNMSIASVHVHSGLHHHPPVMAHGGKVGNMGILIDSLITSDLSRELVNTVVSELQTVQLTGTSIVTTSQFSAWVFREDVDVVLTAAKIAHAMAKMRVLEDANQDEKEVKENIDDDSDAEDENEDSEDDENFAAAPYYWPLSHSFDTAAPPTTLDAIRNELMNEYSAATTPRVDLSEVFVSIAEGGLRDLMMILVPLLKEALHVIPVILKIVEESHLPQLAIGIDSVSRDITKSGHSAKTRKTLITAGLSDVCASVIRSNKIGLMVETGAIVIALSNSDGRRQFDCQTGNGRPEAGQEREGHQRETSRQEDAEEGRRQRLQKNHNDRTVIEVDAKIKGMDLNLKHSTYIKLIQTVLHVVNFVIQQIGSTIIALEREYKPISSLFIGAVNAAVALTPVQTAVTASIGSLEVFNPAAFPKTTQDESAVISPFPQIIHFGGDDRQSPAATLDFPIVDGHFVDICDGFNLICLAQVGEFQLFVIRSFVEELANFFIVFNVPEMPALVVPDDLINISLELEAPTEVQMLAPYFDVTMQAPEILIPQSAYNATHFLCVKVGELAMKTALDQKMYKIDKSAVINPHQLGAVLKDAQQGLSDLAGEGKEEILIIDQYNLHIILSQFSIYIGSLTPDDDIHFPLLQDLEHPSFSGQTSFFSDTASESVESIRAQTVGVRTKNLDHCFPAISDIQNRVTLTPSKAQSQPAPTPYSLSWVDLRADVENEMALKLNCTDIRLAFGVINAVLELVELLQPQRCGCPIRKDNPLCTKQDQLPAGLLRRDTVRPTERSRKVSLQLMDSSIQMTPSPRLTPERDLVFYFEDFAIQPICIKSDDYDDLTSSSKVKEQRKDRKRKKEVKDGGKKNKDLNGKTENVMMKNLVGQHRIEGDAFQRILRHKPHRQHAPTRLVHQLPLLIATDTENWHAVHLSIIGDPSGHLTNMKQDVKHMYYDSKDGVNRGTRDGLSFNDDYKEKRAKEMTKGQRHHVQSLARGFKAFGKGMETGLTGVFVDPVRSAQREGAKGFFKCIGQGLPGTVVKPVVGTDDLATKTIDEVKYATTVCFCARFVAGIVAPFRSIGLVAHDSKYSSMPLDLTGKAFETVSQRNITTNESSSGVEEESNIDFALNKATQKKYRETPLSDKQALTFDQNSPSQKKGRIGDAGRSCQTSSSLRVGKKPIKAEEPTKPPKANAMAQRKMPATEFRRFYDRGDLPISVEHTASGGRIKWKIQPEQLDYHHYLPIFFDGLRETTEPYRLLAEQGVYNMLEKGGRKVLPVVPQLIIPLKTALNTRNPEVICRTLMVIQRLAGADETVGQALVPFYRQLLPIFNLFKQKNANLGDVFEYSQRRHTNVGDLVDETLEVLEMNGGPDAFINIKYMIPTYESAIIN</sequence>
<feature type="region of interest" description="Disordered" evidence="1">
    <location>
        <begin position="362"/>
        <end position="402"/>
    </location>
</feature>
<feature type="region of interest" description="Disordered" evidence="1">
    <location>
        <begin position="181"/>
        <end position="208"/>
    </location>
</feature>
<feature type="region of interest" description="Disordered" evidence="1">
    <location>
        <begin position="911"/>
        <end position="942"/>
    </location>
</feature>
<name>A0ABQ9YFT0_9EUKA</name>
<feature type="compositionally biased region" description="Basic and acidic residues" evidence="1">
    <location>
        <begin position="927"/>
        <end position="940"/>
    </location>
</feature>
<protein>
    <submittedName>
        <fullName evidence="2">Flagellar/basal body protein, PACRG family protein</fullName>
    </submittedName>
</protein>
<dbReference type="PANTHER" id="PTHR21207:SF2">
    <property type="entry name" value="PARKIN COREGULATED GENE PROTEIN"/>
    <property type="match status" value="1"/>
</dbReference>
<dbReference type="SUPFAM" id="SSF48371">
    <property type="entry name" value="ARM repeat"/>
    <property type="match status" value="1"/>
</dbReference>
<evidence type="ECO:0000313" key="2">
    <source>
        <dbReference type="EMBL" id="KAK2962620.1"/>
    </source>
</evidence>
<organism evidence="2 3">
    <name type="scientific">Blattamonas nauphoetae</name>
    <dbReference type="NCBI Taxonomy" id="2049346"/>
    <lineage>
        <taxon>Eukaryota</taxon>
        <taxon>Metamonada</taxon>
        <taxon>Preaxostyla</taxon>
        <taxon>Oxymonadida</taxon>
        <taxon>Blattamonas</taxon>
    </lineage>
</organism>
<keyword evidence="3" id="KW-1185">Reference proteome</keyword>
<proteinExistence type="predicted"/>